<dbReference type="Proteomes" id="UP000001036">
    <property type="component" value="Chromosome"/>
</dbReference>
<dbReference type="STRING" id="498211.CJA_2187"/>
<protein>
    <submittedName>
        <fullName evidence="4">Putative acetyltransferase, GNAT family</fullName>
    </submittedName>
</protein>
<dbReference type="Pfam" id="PF00583">
    <property type="entry name" value="Acetyltransf_1"/>
    <property type="match status" value="1"/>
</dbReference>
<reference evidence="4 5" key="1">
    <citation type="journal article" date="2008" name="J. Bacteriol.">
        <title>Insights into plant cell wall degradation from the genome sequence of the soil bacterium Cellvibrio japonicus.</title>
        <authorList>
            <person name="Deboy R.T."/>
            <person name="Mongodin E.F."/>
            <person name="Fouts D.E."/>
            <person name="Tailford L.E."/>
            <person name="Khouri H."/>
            <person name="Emerson J.B."/>
            <person name="Mohamoud Y."/>
            <person name="Watkins K."/>
            <person name="Henrissat B."/>
            <person name="Gilbert H.J."/>
            <person name="Nelson K.E."/>
        </authorList>
    </citation>
    <scope>NUCLEOTIDE SEQUENCE [LARGE SCALE GENOMIC DNA]</scope>
    <source>
        <strain evidence="4 5">Ueda107</strain>
    </source>
</reference>
<name>B3PJ75_CELJU</name>
<feature type="domain" description="N-acetyltransferase" evidence="3">
    <location>
        <begin position="7"/>
        <end position="170"/>
    </location>
</feature>
<dbReference type="RefSeq" id="WP_012487787.1">
    <property type="nucleotide sequence ID" value="NC_010995.1"/>
</dbReference>
<keyword evidence="5" id="KW-1185">Reference proteome</keyword>
<evidence type="ECO:0000256" key="2">
    <source>
        <dbReference type="ARBA" id="ARBA00023315"/>
    </source>
</evidence>
<organism evidence="4 5">
    <name type="scientific">Cellvibrio japonicus (strain Ueda107)</name>
    <name type="common">Pseudomonas fluorescens subsp. cellulosa</name>
    <dbReference type="NCBI Taxonomy" id="498211"/>
    <lineage>
        <taxon>Bacteria</taxon>
        <taxon>Pseudomonadati</taxon>
        <taxon>Pseudomonadota</taxon>
        <taxon>Gammaproteobacteria</taxon>
        <taxon>Cellvibrionales</taxon>
        <taxon>Cellvibrionaceae</taxon>
        <taxon>Cellvibrio</taxon>
    </lineage>
</organism>
<dbReference type="InterPro" id="IPR016181">
    <property type="entry name" value="Acyl_CoA_acyltransferase"/>
</dbReference>
<evidence type="ECO:0000259" key="3">
    <source>
        <dbReference type="PROSITE" id="PS51186"/>
    </source>
</evidence>
<dbReference type="HOGENOM" id="CLU_099842_0_0_6"/>
<dbReference type="AlphaFoldDB" id="B3PJ75"/>
<gene>
    <name evidence="4" type="ordered locus">CJA_2187</name>
</gene>
<dbReference type="KEGG" id="cja:CJA_2187"/>
<evidence type="ECO:0000256" key="1">
    <source>
        <dbReference type="ARBA" id="ARBA00022679"/>
    </source>
</evidence>
<sequence>MISLEHAQLRLMTPADLIAVIQIQAEAYVDEMLESQEVIAARLANVADTSWVVECAGQVCAYLVAYLSQANSVTPWGSEFAHKPDADTFYLHDLAVSHRAKGLRMGPWLIAGVFDQMRERGLRRAALVSVQDSQGFWSKLGFRVVDQLAPEQVRHLQTYTGPAVYMQCDL</sequence>
<dbReference type="SUPFAM" id="SSF55729">
    <property type="entry name" value="Acyl-CoA N-acyltransferases (Nat)"/>
    <property type="match status" value="1"/>
</dbReference>
<dbReference type="CDD" id="cd04301">
    <property type="entry name" value="NAT_SF"/>
    <property type="match status" value="1"/>
</dbReference>
<evidence type="ECO:0000313" key="4">
    <source>
        <dbReference type="EMBL" id="ACE84453.1"/>
    </source>
</evidence>
<dbReference type="PANTHER" id="PTHR43877">
    <property type="entry name" value="AMINOALKYLPHOSPHONATE N-ACETYLTRANSFERASE-RELATED-RELATED"/>
    <property type="match status" value="1"/>
</dbReference>
<proteinExistence type="predicted"/>
<evidence type="ECO:0000313" key="5">
    <source>
        <dbReference type="Proteomes" id="UP000001036"/>
    </source>
</evidence>
<dbReference type="Gene3D" id="3.40.630.30">
    <property type="match status" value="1"/>
</dbReference>
<dbReference type="InterPro" id="IPR000182">
    <property type="entry name" value="GNAT_dom"/>
</dbReference>
<dbReference type="GO" id="GO:0016747">
    <property type="term" value="F:acyltransferase activity, transferring groups other than amino-acyl groups"/>
    <property type="evidence" value="ECO:0007669"/>
    <property type="project" value="InterPro"/>
</dbReference>
<dbReference type="InterPro" id="IPR050832">
    <property type="entry name" value="Bact_Acetyltransf"/>
</dbReference>
<dbReference type="eggNOG" id="COG0456">
    <property type="taxonomic scope" value="Bacteria"/>
</dbReference>
<dbReference type="PROSITE" id="PS51186">
    <property type="entry name" value="GNAT"/>
    <property type="match status" value="1"/>
</dbReference>
<keyword evidence="2" id="KW-0012">Acyltransferase</keyword>
<dbReference type="EMBL" id="CP000934">
    <property type="protein sequence ID" value="ACE84453.1"/>
    <property type="molecule type" value="Genomic_DNA"/>
</dbReference>
<accession>B3PJ75</accession>
<keyword evidence="1 4" id="KW-0808">Transferase</keyword>